<feature type="compositionally biased region" description="Low complexity" evidence="1">
    <location>
        <begin position="88"/>
        <end position="101"/>
    </location>
</feature>
<protein>
    <submittedName>
        <fullName evidence="2">Uncharacterized protein</fullName>
    </submittedName>
</protein>
<dbReference type="Proteomes" id="UP001189429">
    <property type="component" value="Unassembled WGS sequence"/>
</dbReference>
<proteinExistence type="predicted"/>
<keyword evidence="3" id="KW-1185">Reference proteome</keyword>
<gene>
    <name evidence="2" type="ORF">PCOR1329_LOCUS33004</name>
</gene>
<comment type="caution">
    <text evidence="2">The sequence shown here is derived from an EMBL/GenBank/DDBJ whole genome shotgun (WGS) entry which is preliminary data.</text>
</comment>
<feature type="region of interest" description="Disordered" evidence="1">
    <location>
        <begin position="1"/>
        <end position="60"/>
    </location>
</feature>
<organism evidence="2 3">
    <name type="scientific">Prorocentrum cordatum</name>
    <dbReference type="NCBI Taxonomy" id="2364126"/>
    <lineage>
        <taxon>Eukaryota</taxon>
        <taxon>Sar</taxon>
        <taxon>Alveolata</taxon>
        <taxon>Dinophyceae</taxon>
        <taxon>Prorocentrales</taxon>
        <taxon>Prorocentraceae</taxon>
        <taxon>Prorocentrum</taxon>
    </lineage>
</organism>
<evidence type="ECO:0000256" key="1">
    <source>
        <dbReference type="SAM" id="MobiDB-lite"/>
    </source>
</evidence>
<sequence>MQEEEEEKERGGGWFDSPFDSAPRAWSPETGTPSPTLKARNARGFSGDPGCPMHKSHSRGKLKAIGQFRQAPARNITAKYTRCTLKDPASSPGSPPATTAE</sequence>
<reference evidence="2" key="1">
    <citation type="submission" date="2023-10" db="EMBL/GenBank/DDBJ databases">
        <authorList>
            <person name="Chen Y."/>
            <person name="Shah S."/>
            <person name="Dougan E. K."/>
            <person name="Thang M."/>
            <person name="Chan C."/>
        </authorList>
    </citation>
    <scope>NUCLEOTIDE SEQUENCE [LARGE SCALE GENOMIC DNA]</scope>
</reference>
<feature type="region of interest" description="Disordered" evidence="1">
    <location>
        <begin position="82"/>
        <end position="101"/>
    </location>
</feature>
<evidence type="ECO:0000313" key="2">
    <source>
        <dbReference type="EMBL" id="CAK0836559.1"/>
    </source>
</evidence>
<name>A0ABN9SVL1_9DINO</name>
<accession>A0ABN9SVL1</accession>
<evidence type="ECO:0000313" key="3">
    <source>
        <dbReference type="Proteomes" id="UP001189429"/>
    </source>
</evidence>
<dbReference type="EMBL" id="CAUYUJ010013658">
    <property type="protein sequence ID" value="CAK0836559.1"/>
    <property type="molecule type" value="Genomic_DNA"/>
</dbReference>